<keyword evidence="5 9" id="KW-0653">Protein transport</keyword>
<reference evidence="11" key="1">
    <citation type="journal article" date="2021" name="PeerJ">
        <title>Extensive microbial diversity within the chicken gut microbiome revealed by metagenomics and culture.</title>
        <authorList>
            <person name="Gilroy R."/>
            <person name="Ravi A."/>
            <person name="Getino M."/>
            <person name="Pursley I."/>
            <person name="Horton D.L."/>
            <person name="Alikhan N.F."/>
            <person name="Baker D."/>
            <person name="Gharbi K."/>
            <person name="Hall N."/>
            <person name="Watson M."/>
            <person name="Adriaenssens E.M."/>
            <person name="Foster-Nyarko E."/>
            <person name="Jarju S."/>
            <person name="Secka A."/>
            <person name="Antonio M."/>
            <person name="Oren A."/>
            <person name="Chaudhuri R.R."/>
            <person name="La Ragione R."/>
            <person name="Hildebrand F."/>
            <person name="Pallen M.J."/>
        </authorList>
    </citation>
    <scope>NUCLEOTIDE SEQUENCE</scope>
    <source>
        <strain evidence="11">8470</strain>
    </source>
</reference>
<keyword evidence="7 9" id="KW-0811">Translocation</keyword>
<evidence type="ECO:0000256" key="9">
    <source>
        <dbReference type="HAMAP-Rule" id="MF_00236"/>
    </source>
</evidence>
<keyword evidence="6 9" id="KW-1133">Transmembrane helix</keyword>
<evidence type="ECO:0000256" key="2">
    <source>
        <dbReference type="ARBA" id="ARBA00022448"/>
    </source>
</evidence>
<proteinExistence type="inferred from homology"/>
<evidence type="ECO:0000256" key="6">
    <source>
        <dbReference type="ARBA" id="ARBA00022989"/>
    </source>
</evidence>
<comment type="caution">
    <text evidence="11">The sequence shown here is derived from an EMBL/GenBank/DDBJ whole genome shotgun (WGS) entry which is preliminary data.</text>
</comment>
<feature type="transmembrane region" description="Helical" evidence="9">
    <location>
        <begin position="6"/>
        <end position="22"/>
    </location>
</feature>
<keyword evidence="3 9" id="KW-1003">Cell membrane</keyword>
<dbReference type="Gene3D" id="1.20.5.3310">
    <property type="match status" value="1"/>
</dbReference>
<evidence type="ECO:0000256" key="3">
    <source>
        <dbReference type="ARBA" id="ARBA00022475"/>
    </source>
</evidence>
<dbReference type="PANTHER" id="PTHR42982:SF1">
    <property type="entry name" value="SEC-INDEPENDENT PROTEIN TRANSLOCASE PROTEIN TATA"/>
    <property type="match status" value="1"/>
</dbReference>
<comment type="subcellular location">
    <subcellularLocation>
        <location evidence="1 9">Cell membrane</location>
        <topology evidence="1 9">Single-pass membrane protein</topology>
    </subcellularLocation>
</comment>
<dbReference type="GO" id="GO:0043953">
    <property type="term" value="P:protein transport by the Tat complex"/>
    <property type="evidence" value="ECO:0007669"/>
    <property type="project" value="UniProtKB-UniRule"/>
</dbReference>
<dbReference type="InterPro" id="IPR003369">
    <property type="entry name" value="TatA/B/E"/>
</dbReference>
<sequence length="68" mass="7553">MFGLGMPEIIIIVVLILLLFGGRKIPELMRGVGKGVRSFKEGLNEVEKSVNIDEPAPEKEQKEKKSES</sequence>
<evidence type="ECO:0000256" key="7">
    <source>
        <dbReference type="ARBA" id="ARBA00023010"/>
    </source>
</evidence>
<evidence type="ECO:0000256" key="10">
    <source>
        <dbReference type="SAM" id="MobiDB-lite"/>
    </source>
</evidence>
<dbReference type="EMBL" id="JAHLFJ010000019">
    <property type="protein sequence ID" value="MBU3855262.1"/>
    <property type="molecule type" value="Genomic_DNA"/>
</dbReference>
<dbReference type="PANTHER" id="PTHR42982">
    <property type="entry name" value="SEC-INDEPENDENT PROTEIN TRANSLOCASE PROTEIN TATA"/>
    <property type="match status" value="1"/>
</dbReference>
<dbReference type="PRINTS" id="PR01506">
    <property type="entry name" value="TATBPROTEIN"/>
</dbReference>
<evidence type="ECO:0000256" key="1">
    <source>
        <dbReference type="ARBA" id="ARBA00004162"/>
    </source>
</evidence>
<dbReference type="GO" id="GO:0008320">
    <property type="term" value="F:protein transmembrane transporter activity"/>
    <property type="evidence" value="ECO:0007669"/>
    <property type="project" value="UniProtKB-UniRule"/>
</dbReference>
<dbReference type="NCBIfam" id="TIGR01411">
    <property type="entry name" value="tatAE"/>
    <property type="match status" value="1"/>
</dbReference>
<keyword evidence="4 9" id="KW-0812">Transmembrane</keyword>
<dbReference type="AlphaFoldDB" id="A0A948TL09"/>
<evidence type="ECO:0000313" key="11">
    <source>
        <dbReference type="EMBL" id="MBU3855262.1"/>
    </source>
</evidence>
<accession>A0A948TL09</accession>
<comment type="subunit">
    <text evidence="9">Forms a complex with TatC.</text>
</comment>
<keyword evidence="2 9" id="KW-0813">Transport</keyword>
<dbReference type="InterPro" id="IPR006312">
    <property type="entry name" value="TatA/E"/>
</dbReference>
<feature type="region of interest" description="Disordered" evidence="10">
    <location>
        <begin position="48"/>
        <end position="68"/>
    </location>
</feature>
<evidence type="ECO:0000313" key="12">
    <source>
        <dbReference type="Proteomes" id="UP000784286"/>
    </source>
</evidence>
<comment type="function">
    <text evidence="9">Part of the twin-arginine translocation (Tat) system that transports large folded proteins containing a characteristic twin-arginine motif in their signal peptide across membranes. TatA could form the protein-conducting channel of the Tat system.</text>
</comment>
<dbReference type="Pfam" id="PF02416">
    <property type="entry name" value="TatA_B_E"/>
    <property type="match status" value="1"/>
</dbReference>
<reference evidence="11" key="2">
    <citation type="submission" date="2021-04" db="EMBL/GenBank/DDBJ databases">
        <authorList>
            <person name="Gilroy R."/>
        </authorList>
    </citation>
    <scope>NUCLEOTIDE SEQUENCE</scope>
    <source>
        <strain evidence="11">8470</strain>
    </source>
</reference>
<gene>
    <name evidence="9 11" type="primary">tatA</name>
    <name evidence="11" type="ORF">H9928_01640</name>
</gene>
<dbReference type="HAMAP" id="MF_00236">
    <property type="entry name" value="TatA_E"/>
    <property type="match status" value="1"/>
</dbReference>
<name>A0A948TL09_9BACT</name>
<evidence type="ECO:0000256" key="5">
    <source>
        <dbReference type="ARBA" id="ARBA00022927"/>
    </source>
</evidence>
<evidence type="ECO:0000256" key="4">
    <source>
        <dbReference type="ARBA" id="ARBA00022692"/>
    </source>
</evidence>
<protein>
    <recommendedName>
        <fullName evidence="9">Sec-independent protein translocase protein TatA</fullName>
    </recommendedName>
</protein>
<dbReference type="GO" id="GO:0033281">
    <property type="term" value="C:TAT protein transport complex"/>
    <property type="evidence" value="ECO:0007669"/>
    <property type="project" value="UniProtKB-UniRule"/>
</dbReference>
<organism evidence="11 12">
    <name type="scientific">Candidatus Phocaeicola excrementipullorum</name>
    <dbReference type="NCBI Taxonomy" id="2838731"/>
    <lineage>
        <taxon>Bacteria</taxon>
        <taxon>Pseudomonadati</taxon>
        <taxon>Bacteroidota</taxon>
        <taxon>Bacteroidia</taxon>
        <taxon>Bacteroidales</taxon>
        <taxon>Bacteroidaceae</taxon>
        <taxon>Phocaeicola</taxon>
    </lineage>
</organism>
<dbReference type="Proteomes" id="UP000784286">
    <property type="component" value="Unassembled WGS sequence"/>
</dbReference>
<evidence type="ECO:0000256" key="8">
    <source>
        <dbReference type="ARBA" id="ARBA00023136"/>
    </source>
</evidence>
<keyword evidence="8 9" id="KW-0472">Membrane</keyword>
<comment type="similarity">
    <text evidence="9">Belongs to the TatA/E family.</text>
</comment>